<keyword evidence="2" id="KW-0732">Signal</keyword>
<accession>A0ABQ6R871</accession>
<feature type="chain" id="PRO_5047126031" description="Lipoprotein" evidence="2">
    <location>
        <begin position="22"/>
        <end position="161"/>
    </location>
</feature>
<evidence type="ECO:0000313" key="3">
    <source>
        <dbReference type="EMBL" id="KAA1039310.1"/>
    </source>
</evidence>
<name>A0ABQ6R871_9STAP</name>
<dbReference type="RefSeq" id="WP_149459204.1">
    <property type="nucleotide sequence ID" value="NZ_SCWC02000004.1"/>
</dbReference>
<sequence length="161" mass="18575">MMWSKNCLFIALLLFSLLLSACFNNENEMIRKGKEQSRQSSKNDKIEETMATKALTTKSSRASLSVHDTTKFNRNAAVSSKEAFLKKAETIKRQRINNAKAEHNQAYRNAEILEQSSGPEDKYRQADGQRMEANRILTGKINEIERQYNGQVHEIERQYSR</sequence>
<evidence type="ECO:0000256" key="1">
    <source>
        <dbReference type="SAM" id="MobiDB-lite"/>
    </source>
</evidence>
<feature type="signal peptide" evidence="2">
    <location>
        <begin position="1"/>
        <end position="21"/>
    </location>
</feature>
<dbReference type="EMBL" id="SCWC02000004">
    <property type="protein sequence ID" value="KAA1039310.1"/>
    <property type="molecule type" value="Genomic_DNA"/>
</dbReference>
<protein>
    <recommendedName>
        <fullName evidence="5">Lipoprotein</fullName>
    </recommendedName>
</protein>
<gene>
    <name evidence="3" type="ORF">ERX35_006985</name>
</gene>
<feature type="region of interest" description="Disordered" evidence="1">
    <location>
        <begin position="32"/>
        <end position="63"/>
    </location>
</feature>
<feature type="compositionally biased region" description="Basic and acidic residues" evidence="1">
    <location>
        <begin position="32"/>
        <end position="50"/>
    </location>
</feature>
<evidence type="ECO:0000313" key="4">
    <source>
        <dbReference type="Proteomes" id="UP000295735"/>
    </source>
</evidence>
<evidence type="ECO:0000256" key="2">
    <source>
        <dbReference type="SAM" id="SignalP"/>
    </source>
</evidence>
<organism evidence="3 4">
    <name type="scientific">Macrococcus equipercicus</name>
    <dbReference type="NCBI Taxonomy" id="69967"/>
    <lineage>
        <taxon>Bacteria</taxon>
        <taxon>Bacillati</taxon>
        <taxon>Bacillota</taxon>
        <taxon>Bacilli</taxon>
        <taxon>Bacillales</taxon>
        <taxon>Staphylococcaceae</taxon>
        <taxon>Macrococcus</taxon>
    </lineage>
</organism>
<dbReference type="PROSITE" id="PS51257">
    <property type="entry name" value="PROKAR_LIPOPROTEIN"/>
    <property type="match status" value="1"/>
</dbReference>
<proteinExistence type="predicted"/>
<reference evidence="3 4" key="1">
    <citation type="submission" date="2019-09" db="EMBL/GenBank/DDBJ databases">
        <authorList>
            <person name="Mazhar S."/>
            <person name="Altermann E."/>
            <person name="Hill C."/>
            <person name="Mcauliffe O."/>
        </authorList>
    </citation>
    <scope>NUCLEOTIDE SEQUENCE [LARGE SCALE GENOMIC DNA]</scope>
    <source>
        <strain evidence="3 4">ATCC 51831</strain>
    </source>
</reference>
<keyword evidence="4" id="KW-1185">Reference proteome</keyword>
<comment type="caution">
    <text evidence="3">The sequence shown here is derived from an EMBL/GenBank/DDBJ whole genome shotgun (WGS) entry which is preliminary data.</text>
</comment>
<evidence type="ECO:0008006" key="5">
    <source>
        <dbReference type="Google" id="ProtNLM"/>
    </source>
</evidence>
<dbReference type="Proteomes" id="UP000295735">
    <property type="component" value="Unassembled WGS sequence"/>
</dbReference>
<feature type="compositionally biased region" description="Polar residues" evidence="1">
    <location>
        <begin position="54"/>
        <end position="63"/>
    </location>
</feature>